<accession>A0ABW1C853</accession>
<dbReference type="EMBL" id="JBHSNW010000039">
    <property type="protein sequence ID" value="MFC5821809.1"/>
    <property type="molecule type" value="Genomic_DNA"/>
</dbReference>
<comment type="caution">
    <text evidence="1">The sequence shown here is derived from an EMBL/GenBank/DDBJ whole genome shotgun (WGS) entry which is preliminary data.</text>
</comment>
<reference evidence="2" key="1">
    <citation type="journal article" date="2019" name="Int. J. Syst. Evol. Microbiol.">
        <title>The Global Catalogue of Microorganisms (GCM) 10K type strain sequencing project: providing services to taxonomists for standard genome sequencing and annotation.</title>
        <authorList>
            <consortium name="The Broad Institute Genomics Platform"/>
            <consortium name="The Broad Institute Genome Sequencing Center for Infectious Disease"/>
            <person name="Wu L."/>
            <person name="Ma J."/>
        </authorList>
    </citation>
    <scope>NUCLEOTIDE SEQUENCE [LARGE SCALE GENOMIC DNA]</scope>
    <source>
        <strain evidence="2">CGMCC 4.7106</strain>
    </source>
</reference>
<evidence type="ECO:0000313" key="1">
    <source>
        <dbReference type="EMBL" id="MFC5821809.1"/>
    </source>
</evidence>
<protein>
    <submittedName>
        <fullName evidence="1">Uncharacterized protein</fullName>
    </submittedName>
</protein>
<name>A0ABW1C853_9ACTN</name>
<evidence type="ECO:0000313" key="2">
    <source>
        <dbReference type="Proteomes" id="UP001596096"/>
    </source>
</evidence>
<dbReference type="Proteomes" id="UP001596096">
    <property type="component" value="Unassembled WGS sequence"/>
</dbReference>
<dbReference type="RefSeq" id="WP_219550410.1">
    <property type="nucleotide sequence ID" value="NZ_JAHKRN010000059.1"/>
</dbReference>
<sequence length="89" mass="9648">MDGELEEGVLTVAEQLSNVGGRVEEGKPKSRASEAAVALDSGTLAVLRAHRRRQLAEKPAWSGSWKETGRIFTQEDGSALTPDWVSEHC</sequence>
<proteinExistence type="predicted"/>
<gene>
    <name evidence="1" type="ORF">ACFPUY_42570</name>
</gene>
<organism evidence="1 2">
    <name type="scientific">Nonomuraea harbinensis</name>
    <dbReference type="NCBI Taxonomy" id="1286938"/>
    <lineage>
        <taxon>Bacteria</taxon>
        <taxon>Bacillati</taxon>
        <taxon>Actinomycetota</taxon>
        <taxon>Actinomycetes</taxon>
        <taxon>Streptosporangiales</taxon>
        <taxon>Streptosporangiaceae</taxon>
        <taxon>Nonomuraea</taxon>
    </lineage>
</organism>
<keyword evidence="2" id="KW-1185">Reference proteome</keyword>